<keyword evidence="3" id="KW-1185">Reference proteome</keyword>
<dbReference type="AlphaFoldDB" id="A0A0D3JIJ0"/>
<feature type="region of interest" description="Disordered" evidence="1">
    <location>
        <begin position="1"/>
        <end position="58"/>
    </location>
</feature>
<dbReference type="EnsemblProtists" id="EOD23325">
    <property type="protein sequence ID" value="EOD23325"/>
    <property type="gene ID" value="EMIHUDRAFT_239785"/>
</dbReference>
<protein>
    <submittedName>
        <fullName evidence="2">Uncharacterized protein</fullName>
    </submittedName>
</protein>
<feature type="compositionally biased region" description="Basic and acidic residues" evidence="1">
    <location>
        <begin position="114"/>
        <end position="146"/>
    </location>
</feature>
<reference evidence="2" key="2">
    <citation type="submission" date="2024-10" db="UniProtKB">
        <authorList>
            <consortium name="EnsemblProtists"/>
        </authorList>
    </citation>
    <scope>IDENTIFICATION</scope>
</reference>
<evidence type="ECO:0000313" key="2">
    <source>
        <dbReference type="EnsemblProtists" id="EOD23325"/>
    </source>
</evidence>
<feature type="compositionally biased region" description="Basic and acidic residues" evidence="1">
    <location>
        <begin position="1"/>
        <end position="22"/>
    </location>
</feature>
<reference evidence="3" key="1">
    <citation type="journal article" date="2013" name="Nature">
        <title>Pan genome of the phytoplankton Emiliania underpins its global distribution.</title>
        <authorList>
            <person name="Read B.A."/>
            <person name="Kegel J."/>
            <person name="Klute M.J."/>
            <person name="Kuo A."/>
            <person name="Lefebvre S.C."/>
            <person name="Maumus F."/>
            <person name="Mayer C."/>
            <person name="Miller J."/>
            <person name="Monier A."/>
            <person name="Salamov A."/>
            <person name="Young J."/>
            <person name="Aguilar M."/>
            <person name="Claverie J.M."/>
            <person name="Frickenhaus S."/>
            <person name="Gonzalez K."/>
            <person name="Herman E.K."/>
            <person name="Lin Y.C."/>
            <person name="Napier J."/>
            <person name="Ogata H."/>
            <person name="Sarno A.F."/>
            <person name="Shmutz J."/>
            <person name="Schroeder D."/>
            <person name="de Vargas C."/>
            <person name="Verret F."/>
            <person name="von Dassow P."/>
            <person name="Valentin K."/>
            <person name="Van de Peer Y."/>
            <person name="Wheeler G."/>
            <person name="Dacks J.B."/>
            <person name="Delwiche C.F."/>
            <person name="Dyhrman S.T."/>
            <person name="Glockner G."/>
            <person name="John U."/>
            <person name="Richards T."/>
            <person name="Worden A.Z."/>
            <person name="Zhang X."/>
            <person name="Grigoriev I.V."/>
            <person name="Allen A.E."/>
            <person name="Bidle K."/>
            <person name="Borodovsky M."/>
            <person name="Bowler C."/>
            <person name="Brownlee C."/>
            <person name="Cock J.M."/>
            <person name="Elias M."/>
            <person name="Gladyshev V.N."/>
            <person name="Groth M."/>
            <person name="Guda C."/>
            <person name="Hadaegh A."/>
            <person name="Iglesias-Rodriguez M.D."/>
            <person name="Jenkins J."/>
            <person name="Jones B.M."/>
            <person name="Lawson T."/>
            <person name="Leese F."/>
            <person name="Lindquist E."/>
            <person name="Lobanov A."/>
            <person name="Lomsadze A."/>
            <person name="Malik S.B."/>
            <person name="Marsh M.E."/>
            <person name="Mackinder L."/>
            <person name="Mock T."/>
            <person name="Mueller-Roeber B."/>
            <person name="Pagarete A."/>
            <person name="Parker M."/>
            <person name="Probert I."/>
            <person name="Quesneville H."/>
            <person name="Raines C."/>
            <person name="Rensing S.A."/>
            <person name="Riano-Pachon D.M."/>
            <person name="Richier S."/>
            <person name="Rokitta S."/>
            <person name="Shiraiwa Y."/>
            <person name="Soanes D.M."/>
            <person name="van der Giezen M."/>
            <person name="Wahlund T.M."/>
            <person name="Williams B."/>
            <person name="Wilson W."/>
            <person name="Wolfe G."/>
            <person name="Wurch L.L."/>
        </authorList>
    </citation>
    <scope>NUCLEOTIDE SEQUENCE</scope>
</reference>
<organism evidence="2 3">
    <name type="scientific">Emiliania huxleyi (strain CCMP1516)</name>
    <dbReference type="NCBI Taxonomy" id="280463"/>
    <lineage>
        <taxon>Eukaryota</taxon>
        <taxon>Haptista</taxon>
        <taxon>Haptophyta</taxon>
        <taxon>Prymnesiophyceae</taxon>
        <taxon>Isochrysidales</taxon>
        <taxon>Noelaerhabdaceae</taxon>
        <taxon>Emiliania</taxon>
    </lineage>
</organism>
<dbReference type="HOGENOM" id="CLU_097731_0_0_1"/>
<name>A0A0D3JIJ0_EMIH1</name>
<sequence length="181" mass="19876">MHEAYDTKEAPGADRDPRHGSRDYGTQWYHDARWHPVPPPSDEAYGAPGEGAPEWEQLRLQSRSLLTPAALGDGVRTGIAAGGRAPHTGKPPALPEVRKYAARRGSTSPPRRTAGKEADTEGDLPPDKGDRYVDLDGTSHEPERRANHAELAWARAEVKRLRVQLETLRGRSRARALGARV</sequence>
<proteinExistence type="predicted"/>
<evidence type="ECO:0000256" key="1">
    <source>
        <dbReference type="SAM" id="MobiDB-lite"/>
    </source>
</evidence>
<dbReference type="GeneID" id="17268869"/>
<accession>A0A0D3JIJ0</accession>
<feature type="region of interest" description="Disordered" evidence="1">
    <location>
        <begin position="77"/>
        <end position="146"/>
    </location>
</feature>
<dbReference type="Proteomes" id="UP000013827">
    <property type="component" value="Unassembled WGS sequence"/>
</dbReference>
<dbReference type="PaxDb" id="2903-EOD23325"/>
<evidence type="ECO:0000313" key="3">
    <source>
        <dbReference type="Proteomes" id="UP000013827"/>
    </source>
</evidence>
<dbReference type="RefSeq" id="XP_005775754.1">
    <property type="nucleotide sequence ID" value="XM_005775697.1"/>
</dbReference>
<dbReference type="KEGG" id="ehx:EMIHUDRAFT_239785"/>